<dbReference type="Gene3D" id="3.40.50.10540">
    <property type="entry name" value="Crotonobetainyl-coa:carnitine coa-transferase, domain 1"/>
    <property type="match status" value="1"/>
</dbReference>
<comment type="caution">
    <text evidence="2">The sequence shown here is derived from an EMBL/GenBank/DDBJ whole genome shotgun (WGS) entry which is preliminary data.</text>
</comment>
<sequence>MSKPLEGLFVLDLTRVLAGPFCTMLLCDMGATVVKVERPDGGDDSRSFSPFVGEESAYFMSINRGKKSITLNLKTAEGKNLLERLIERADVLVENFRPGVFEKLGFPAERLREINPRLIYTCSSGFGHSGPMSRRTAYDLIIQGLSGMMSITGPDKDSPTKVGSSIADIFCGTFACIGILAALQSRNVSGRGQMVDVAMLDSMVAVLENAIARYAATGEVPVPIGNRHPSIAPFASFETLDGKINIAVGNDGIWNKFCKAIGRSDICDDPRFASNPARVRNISELMEIISEQLKKKGSEEWLSAFEKLDIPSGKINDVSDLFEDEQIKAREMIVEVSHRSGIVKMPGVPIKFSETPASISGPAPLLGEHNNEIYIGMLGISDQEMDALRENGVI</sequence>
<dbReference type="AlphaFoldDB" id="A0A3D3TK60"/>
<keyword evidence="1" id="KW-0808">Transferase</keyword>
<dbReference type="SUPFAM" id="SSF89796">
    <property type="entry name" value="CoA-transferase family III (CaiB/BaiF)"/>
    <property type="match status" value="1"/>
</dbReference>
<dbReference type="InterPro" id="IPR044855">
    <property type="entry name" value="CoA-Trfase_III_dom3_sf"/>
</dbReference>
<evidence type="ECO:0000256" key="1">
    <source>
        <dbReference type="ARBA" id="ARBA00022679"/>
    </source>
</evidence>
<dbReference type="Pfam" id="PF02515">
    <property type="entry name" value="CoA_transf_3"/>
    <property type="match status" value="1"/>
</dbReference>
<proteinExistence type="predicted"/>
<dbReference type="Proteomes" id="UP000264215">
    <property type="component" value="Unassembled WGS sequence"/>
</dbReference>
<accession>A0A3D3TK60</accession>
<dbReference type="InterPro" id="IPR023606">
    <property type="entry name" value="CoA-Trfase_III_dom_1_sf"/>
</dbReference>
<reference evidence="2 3" key="1">
    <citation type="journal article" date="2018" name="Nat. Biotechnol.">
        <title>A standardized bacterial taxonomy based on genome phylogeny substantially revises the tree of life.</title>
        <authorList>
            <person name="Parks D.H."/>
            <person name="Chuvochina M."/>
            <person name="Waite D.W."/>
            <person name="Rinke C."/>
            <person name="Skarshewski A."/>
            <person name="Chaumeil P.A."/>
            <person name="Hugenholtz P."/>
        </authorList>
    </citation>
    <scope>NUCLEOTIDE SEQUENCE [LARGE SCALE GENOMIC DNA]</scope>
    <source>
        <strain evidence="2">UBA9905</strain>
    </source>
</reference>
<protein>
    <submittedName>
        <fullName evidence="2">Carnitine dehydratase</fullName>
    </submittedName>
</protein>
<gene>
    <name evidence="2" type="ORF">DIT26_02395</name>
</gene>
<evidence type="ECO:0000313" key="2">
    <source>
        <dbReference type="EMBL" id="HCO69426.1"/>
    </source>
</evidence>
<dbReference type="GO" id="GO:0008410">
    <property type="term" value="F:CoA-transferase activity"/>
    <property type="evidence" value="ECO:0007669"/>
    <property type="project" value="TreeGrafter"/>
</dbReference>
<dbReference type="PANTHER" id="PTHR48207">
    <property type="entry name" value="SUCCINATE--HYDROXYMETHYLGLUTARATE COA-TRANSFERASE"/>
    <property type="match status" value="1"/>
</dbReference>
<dbReference type="PANTHER" id="PTHR48207:SF3">
    <property type="entry name" value="SUCCINATE--HYDROXYMETHYLGLUTARATE COA-TRANSFERASE"/>
    <property type="match status" value="1"/>
</dbReference>
<name>A0A3D3TK60_9BACT</name>
<dbReference type="InterPro" id="IPR050483">
    <property type="entry name" value="CoA-transferase_III_domain"/>
</dbReference>
<evidence type="ECO:0000313" key="3">
    <source>
        <dbReference type="Proteomes" id="UP000264215"/>
    </source>
</evidence>
<dbReference type="InterPro" id="IPR003673">
    <property type="entry name" value="CoA-Trfase_fam_III"/>
</dbReference>
<organism evidence="2 3">
    <name type="scientific">Mesotoga infera</name>
    <dbReference type="NCBI Taxonomy" id="1236046"/>
    <lineage>
        <taxon>Bacteria</taxon>
        <taxon>Thermotogati</taxon>
        <taxon>Thermotogota</taxon>
        <taxon>Thermotogae</taxon>
        <taxon>Kosmotogales</taxon>
        <taxon>Kosmotogaceae</taxon>
        <taxon>Mesotoga</taxon>
    </lineage>
</organism>
<dbReference type="Gene3D" id="3.30.1540.10">
    <property type="entry name" value="formyl-coa transferase, domain 3"/>
    <property type="match status" value="1"/>
</dbReference>
<dbReference type="EMBL" id="DQBS01000059">
    <property type="protein sequence ID" value="HCO69426.1"/>
    <property type="molecule type" value="Genomic_DNA"/>
</dbReference>